<keyword evidence="12" id="KW-1185">Reference proteome</keyword>
<keyword evidence="10" id="KW-0472">Membrane</keyword>
<evidence type="ECO:0000256" key="1">
    <source>
        <dbReference type="ARBA" id="ARBA00004370"/>
    </source>
</evidence>
<dbReference type="GO" id="GO:0016705">
    <property type="term" value="F:oxidoreductase activity, acting on paired donors, with incorporation or reduction of molecular oxygen"/>
    <property type="evidence" value="ECO:0007669"/>
    <property type="project" value="InterPro"/>
</dbReference>
<sequence length="111" mass="13061">MAKQVLKNQYQAFSSRFIPNAIQVHNYYEFSVAWLPICPQWRTLGKILNTNILSPNNLDANQHLRSQKVIGRDFTFWDDPLVFKLERFWSSDLDMRGQDFELIPFGAPAFH</sequence>
<evidence type="ECO:0000313" key="11">
    <source>
        <dbReference type="EMBL" id="KAK6774065.1"/>
    </source>
</evidence>
<evidence type="ECO:0000256" key="3">
    <source>
        <dbReference type="ARBA" id="ARBA00022617"/>
    </source>
</evidence>
<keyword evidence="9" id="KW-0503">Monooxygenase</keyword>
<keyword evidence="8" id="KW-0408">Iron</keyword>
<dbReference type="PANTHER" id="PTHR47950">
    <property type="entry name" value="CYTOCHROME P450, FAMILY 76, SUBFAMILY C, POLYPEPTIDE 5-RELATED"/>
    <property type="match status" value="1"/>
</dbReference>
<evidence type="ECO:0000256" key="5">
    <source>
        <dbReference type="ARBA" id="ARBA00022723"/>
    </source>
</evidence>
<dbReference type="AlphaFoldDB" id="A0AAN8SRL1"/>
<evidence type="ECO:0000256" key="4">
    <source>
        <dbReference type="ARBA" id="ARBA00022692"/>
    </source>
</evidence>
<dbReference type="GO" id="GO:0005506">
    <property type="term" value="F:iron ion binding"/>
    <property type="evidence" value="ECO:0007669"/>
    <property type="project" value="InterPro"/>
</dbReference>
<keyword evidence="4" id="KW-0812">Transmembrane</keyword>
<dbReference type="SUPFAM" id="SSF48264">
    <property type="entry name" value="Cytochrome P450"/>
    <property type="match status" value="1"/>
</dbReference>
<evidence type="ECO:0000256" key="2">
    <source>
        <dbReference type="ARBA" id="ARBA00010617"/>
    </source>
</evidence>
<evidence type="ECO:0000256" key="8">
    <source>
        <dbReference type="ARBA" id="ARBA00023004"/>
    </source>
</evidence>
<evidence type="ECO:0000313" key="12">
    <source>
        <dbReference type="Proteomes" id="UP001371456"/>
    </source>
</evidence>
<keyword evidence="7" id="KW-0560">Oxidoreductase</keyword>
<dbReference type="GO" id="GO:0020037">
    <property type="term" value="F:heme binding"/>
    <property type="evidence" value="ECO:0007669"/>
    <property type="project" value="InterPro"/>
</dbReference>
<evidence type="ECO:0000256" key="7">
    <source>
        <dbReference type="ARBA" id="ARBA00023002"/>
    </source>
</evidence>
<keyword evidence="3" id="KW-0349">Heme</keyword>
<dbReference type="Proteomes" id="UP001371456">
    <property type="component" value="Unassembled WGS sequence"/>
</dbReference>
<evidence type="ECO:0000256" key="10">
    <source>
        <dbReference type="ARBA" id="ARBA00023136"/>
    </source>
</evidence>
<dbReference type="EMBL" id="JBANQN010000012">
    <property type="protein sequence ID" value="KAK6774065.1"/>
    <property type="molecule type" value="Genomic_DNA"/>
</dbReference>
<dbReference type="GO" id="GO:0016020">
    <property type="term" value="C:membrane"/>
    <property type="evidence" value="ECO:0007669"/>
    <property type="project" value="UniProtKB-SubCell"/>
</dbReference>
<reference evidence="11 12" key="1">
    <citation type="submission" date="2024-02" db="EMBL/GenBank/DDBJ databases">
        <title>de novo genome assembly of Solanum bulbocastanum strain 11H21.</title>
        <authorList>
            <person name="Hosaka A.J."/>
        </authorList>
    </citation>
    <scope>NUCLEOTIDE SEQUENCE [LARGE SCALE GENOMIC DNA]</scope>
    <source>
        <tissue evidence="11">Young leaves</tissue>
    </source>
</reference>
<organism evidence="11 12">
    <name type="scientific">Solanum bulbocastanum</name>
    <name type="common">Wild potato</name>
    <dbReference type="NCBI Taxonomy" id="147425"/>
    <lineage>
        <taxon>Eukaryota</taxon>
        <taxon>Viridiplantae</taxon>
        <taxon>Streptophyta</taxon>
        <taxon>Embryophyta</taxon>
        <taxon>Tracheophyta</taxon>
        <taxon>Spermatophyta</taxon>
        <taxon>Magnoliopsida</taxon>
        <taxon>eudicotyledons</taxon>
        <taxon>Gunneridae</taxon>
        <taxon>Pentapetalae</taxon>
        <taxon>asterids</taxon>
        <taxon>lamiids</taxon>
        <taxon>Solanales</taxon>
        <taxon>Solanaceae</taxon>
        <taxon>Solanoideae</taxon>
        <taxon>Solaneae</taxon>
        <taxon>Solanum</taxon>
    </lineage>
</organism>
<accession>A0AAN8SRL1</accession>
<name>A0AAN8SRL1_SOLBU</name>
<comment type="caution">
    <text evidence="11">The sequence shown here is derived from an EMBL/GenBank/DDBJ whole genome shotgun (WGS) entry which is preliminary data.</text>
</comment>
<proteinExistence type="inferred from homology"/>
<evidence type="ECO:0000256" key="6">
    <source>
        <dbReference type="ARBA" id="ARBA00022989"/>
    </source>
</evidence>
<keyword evidence="6" id="KW-1133">Transmembrane helix</keyword>
<keyword evidence="5" id="KW-0479">Metal-binding</keyword>
<comment type="similarity">
    <text evidence="2">Belongs to the cytochrome P450 family.</text>
</comment>
<gene>
    <name evidence="11" type="ORF">RDI58_029304</name>
</gene>
<dbReference type="GO" id="GO:0004497">
    <property type="term" value="F:monooxygenase activity"/>
    <property type="evidence" value="ECO:0007669"/>
    <property type="project" value="UniProtKB-KW"/>
</dbReference>
<dbReference type="InterPro" id="IPR036396">
    <property type="entry name" value="Cyt_P450_sf"/>
</dbReference>
<protein>
    <submittedName>
        <fullName evidence="11">Uncharacterized protein</fullName>
    </submittedName>
</protein>
<dbReference type="PANTHER" id="PTHR47950:SF4">
    <property type="entry name" value="GERANIOL 8-HYDROXYLASE-LIKE"/>
    <property type="match status" value="1"/>
</dbReference>
<comment type="subcellular location">
    <subcellularLocation>
        <location evidence="1">Membrane</location>
    </subcellularLocation>
</comment>
<evidence type="ECO:0000256" key="9">
    <source>
        <dbReference type="ARBA" id="ARBA00023033"/>
    </source>
</evidence>